<dbReference type="PANTHER" id="PTHR30012">
    <property type="entry name" value="GENERAL SECRETION PATHWAY PROTEIN"/>
    <property type="match status" value="1"/>
</dbReference>
<proteinExistence type="inferred from homology"/>
<dbReference type="Proteomes" id="UP000179013">
    <property type="component" value="Unassembled WGS sequence"/>
</dbReference>
<keyword evidence="4" id="KW-0997">Cell inner membrane</keyword>
<gene>
    <name evidence="10" type="ORF">A2V80_01115</name>
</gene>
<accession>A0A1F7X955</accession>
<evidence type="ECO:0000256" key="7">
    <source>
        <dbReference type="ARBA" id="ARBA00023136"/>
    </source>
</evidence>
<name>A0A1F7X955_9BACT</name>
<evidence type="ECO:0000256" key="6">
    <source>
        <dbReference type="ARBA" id="ARBA00022989"/>
    </source>
</evidence>
<comment type="subcellular location">
    <subcellularLocation>
        <location evidence="1">Cell inner membrane</location>
        <topology evidence="1">Multi-pass membrane protein</topology>
    </subcellularLocation>
</comment>
<feature type="transmembrane region" description="Helical" evidence="8">
    <location>
        <begin position="167"/>
        <end position="189"/>
    </location>
</feature>
<comment type="similarity">
    <text evidence="2">Belongs to the GSP F family.</text>
</comment>
<dbReference type="Pfam" id="PF00482">
    <property type="entry name" value="T2SSF"/>
    <property type="match status" value="2"/>
</dbReference>
<evidence type="ECO:0000313" key="10">
    <source>
        <dbReference type="EMBL" id="OGM11556.1"/>
    </source>
</evidence>
<feature type="domain" description="Type II secretion system protein GspF" evidence="9">
    <location>
        <begin position="271"/>
        <end position="393"/>
    </location>
</feature>
<evidence type="ECO:0000256" key="1">
    <source>
        <dbReference type="ARBA" id="ARBA00004429"/>
    </source>
</evidence>
<evidence type="ECO:0000256" key="3">
    <source>
        <dbReference type="ARBA" id="ARBA00022475"/>
    </source>
</evidence>
<evidence type="ECO:0000256" key="2">
    <source>
        <dbReference type="ARBA" id="ARBA00005745"/>
    </source>
</evidence>
<feature type="domain" description="Type II secretion system protein GspF" evidence="9">
    <location>
        <begin position="69"/>
        <end position="190"/>
    </location>
</feature>
<evidence type="ECO:0000313" key="11">
    <source>
        <dbReference type="Proteomes" id="UP000179013"/>
    </source>
</evidence>
<evidence type="ECO:0000256" key="8">
    <source>
        <dbReference type="SAM" id="Phobius"/>
    </source>
</evidence>
<dbReference type="InterPro" id="IPR042094">
    <property type="entry name" value="T2SS_GspF_sf"/>
</dbReference>
<evidence type="ECO:0000256" key="4">
    <source>
        <dbReference type="ARBA" id="ARBA00022519"/>
    </source>
</evidence>
<reference evidence="10 11" key="1">
    <citation type="journal article" date="2016" name="Nat. Commun.">
        <title>Thousands of microbial genomes shed light on interconnected biogeochemical processes in an aquifer system.</title>
        <authorList>
            <person name="Anantharaman K."/>
            <person name="Brown C.T."/>
            <person name="Hug L.A."/>
            <person name="Sharon I."/>
            <person name="Castelle C.J."/>
            <person name="Probst A.J."/>
            <person name="Thomas B.C."/>
            <person name="Singh A."/>
            <person name="Wilkins M.J."/>
            <person name="Karaoz U."/>
            <person name="Brodie E.L."/>
            <person name="Williams K.H."/>
            <person name="Hubbard S.S."/>
            <person name="Banfield J.F."/>
        </authorList>
    </citation>
    <scope>NUCLEOTIDE SEQUENCE [LARGE SCALE GENOMIC DNA]</scope>
</reference>
<comment type="caution">
    <text evidence="10">The sequence shown here is derived from an EMBL/GenBank/DDBJ whole genome shotgun (WGS) entry which is preliminary data.</text>
</comment>
<dbReference type="AlphaFoldDB" id="A0A1F7X955"/>
<sequence>MRRFKYKAKDLKGEVVIGEVEAANEQHAAKLIRSRDLILITLKPIRELPFNFGKKMGRKVTSSDVTTLTRQLATMVNAGLPLTESLLILRTQAKGPFQKIIASILADVEEGEPLSSSMSKHPSVFSKSYYALIKAGEVGGVLDEVLARLADNLEKGQEFKGRVKGALIYPIIIIIGIVIVAFVMMVFVIPRLTTLYEQFDADLPLPTIILIAVSTFLTKFWPLVIVGFGGLVYGLKLYRATKVGRKKIDNILFKIPVYGDLSRQIVLTDTTRTLSLMVGSGVSIIEALNISAEVVGNVIVSDALIDCSKMVEKGFPVAFAFSRHPEAFPYILSQMVAVGEETGKMDEVLEKVSHVFEVESDQKVKALTSAIEPIILIVLGVGVAFLVISVILPIYNLTTQF</sequence>
<dbReference type="InterPro" id="IPR003004">
    <property type="entry name" value="GspF/PilC"/>
</dbReference>
<dbReference type="FunFam" id="1.20.81.30:FF:000001">
    <property type="entry name" value="Type II secretion system protein F"/>
    <property type="match status" value="2"/>
</dbReference>
<dbReference type="EMBL" id="MGFU01000057">
    <property type="protein sequence ID" value="OGM11556.1"/>
    <property type="molecule type" value="Genomic_DNA"/>
</dbReference>
<organism evidence="10 11">
    <name type="scientific">Candidatus Woesebacteria bacterium RBG_16_39_8b</name>
    <dbReference type="NCBI Taxonomy" id="1802482"/>
    <lineage>
        <taxon>Bacteria</taxon>
        <taxon>Candidatus Woeseibacteriota</taxon>
    </lineage>
</organism>
<feature type="transmembrane region" description="Helical" evidence="8">
    <location>
        <begin position="209"/>
        <end position="235"/>
    </location>
</feature>
<keyword evidence="5 8" id="KW-0812">Transmembrane</keyword>
<evidence type="ECO:0000256" key="5">
    <source>
        <dbReference type="ARBA" id="ARBA00022692"/>
    </source>
</evidence>
<keyword evidence="7 8" id="KW-0472">Membrane</keyword>
<feature type="transmembrane region" description="Helical" evidence="8">
    <location>
        <begin position="374"/>
        <end position="395"/>
    </location>
</feature>
<dbReference type="Gene3D" id="1.20.81.30">
    <property type="entry name" value="Type II secretion system (T2SS), domain F"/>
    <property type="match status" value="2"/>
</dbReference>
<protein>
    <recommendedName>
        <fullName evidence="9">Type II secretion system protein GspF domain-containing protein</fullName>
    </recommendedName>
</protein>
<evidence type="ECO:0000259" key="9">
    <source>
        <dbReference type="Pfam" id="PF00482"/>
    </source>
</evidence>
<dbReference type="PANTHER" id="PTHR30012:SF0">
    <property type="entry name" value="TYPE II SECRETION SYSTEM PROTEIN F-RELATED"/>
    <property type="match status" value="1"/>
</dbReference>
<dbReference type="GO" id="GO:0015628">
    <property type="term" value="P:protein secretion by the type II secretion system"/>
    <property type="evidence" value="ECO:0007669"/>
    <property type="project" value="TreeGrafter"/>
</dbReference>
<dbReference type="GO" id="GO:0005886">
    <property type="term" value="C:plasma membrane"/>
    <property type="evidence" value="ECO:0007669"/>
    <property type="project" value="UniProtKB-SubCell"/>
</dbReference>
<keyword evidence="6 8" id="KW-1133">Transmembrane helix</keyword>
<keyword evidence="3" id="KW-1003">Cell membrane</keyword>
<dbReference type="PRINTS" id="PR00812">
    <property type="entry name" value="BCTERIALGSPF"/>
</dbReference>
<dbReference type="InterPro" id="IPR018076">
    <property type="entry name" value="T2SS_GspF_dom"/>
</dbReference>